<dbReference type="InterPro" id="IPR001387">
    <property type="entry name" value="Cro/C1-type_HTH"/>
</dbReference>
<dbReference type="InterPro" id="IPR010982">
    <property type="entry name" value="Lambda_DNA-bd_dom_sf"/>
</dbReference>
<dbReference type="GO" id="GO:0005829">
    <property type="term" value="C:cytosol"/>
    <property type="evidence" value="ECO:0007669"/>
    <property type="project" value="TreeGrafter"/>
</dbReference>
<feature type="domain" description="HTH cro/C1-type" evidence="2">
    <location>
        <begin position="17"/>
        <end position="71"/>
    </location>
</feature>
<evidence type="ECO:0000313" key="3">
    <source>
        <dbReference type="EMBL" id="RBQ07591.1"/>
    </source>
</evidence>
<keyword evidence="4" id="KW-1185">Reference proteome</keyword>
<dbReference type="InterPro" id="IPR050807">
    <property type="entry name" value="TransReg_Diox_bact_type"/>
</dbReference>
<dbReference type="SMART" id="SM00530">
    <property type="entry name" value="HTH_XRE"/>
    <property type="match status" value="1"/>
</dbReference>
<dbReference type="GO" id="GO:0003700">
    <property type="term" value="F:DNA-binding transcription factor activity"/>
    <property type="evidence" value="ECO:0007669"/>
    <property type="project" value="TreeGrafter"/>
</dbReference>
<dbReference type="PANTHER" id="PTHR46797:SF1">
    <property type="entry name" value="METHYLPHOSPHONATE SYNTHASE"/>
    <property type="match status" value="1"/>
</dbReference>
<dbReference type="CDD" id="cd00093">
    <property type="entry name" value="HTH_XRE"/>
    <property type="match status" value="1"/>
</dbReference>
<dbReference type="RefSeq" id="WP_113948765.1">
    <property type="nucleotide sequence ID" value="NZ_QNQU01000008.1"/>
</dbReference>
<dbReference type="Gene3D" id="1.10.260.40">
    <property type="entry name" value="lambda repressor-like DNA-binding domains"/>
    <property type="match status" value="1"/>
</dbReference>
<dbReference type="GO" id="GO:0003677">
    <property type="term" value="F:DNA binding"/>
    <property type="evidence" value="ECO:0007669"/>
    <property type="project" value="UniProtKB-KW"/>
</dbReference>
<dbReference type="Pfam" id="PF01381">
    <property type="entry name" value="HTH_3"/>
    <property type="match status" value="1"/>
</dbReference>
<reference evidence="3 4" key="1">
    <citation type="submission" date="2018-07" db="EMBL/GenBank/DDBJ databases">
        <title>A draft genome of a endophytic bacteria, a new species of Pedobacter.</title>
        <authorList>
            <person name="Zhang Z.D."/>
            <person name="Chen Z.J."/>
        </authorList>
    </citation>
    <scope>NUCLEOTIDE SEQUENCE [LARGE SCALE GENOMIC DNA]</scope>
    <source>
        <strain evidence="3 4">RS10</strain>
    </source>
</reference>
<evidence type="ECO:0000256" key="1">
    <source>
        <dbReference type="ARBA" id="ARBA00023125"/>
    </source>
</evidence>
<organism evidence="3 4">
    <name type="scientific">Pedobacter miscanthi</name>
    <dbReference type="NCBI Taxonomy" id="2259170"/>
    <lineage>
        <taxon>Bacteria</taxon>
        <taxon>Pseudomonadati</taxon>
        <taxon>Bacteroidota</taxon>
        <taxon>Sphingobacteriia</taxon>
        <taxon>Sphingobacteriales</taxon>
        <taxon>Sphingobacteriaceae</taxon>
        <taxon>Pedobacter</taxon>
    </lineage>
</organism>
<keyword evidence="1" id="KW-0238">DNA-binding</keyword>
<gene>
    <name evidence="3" type="ORF">DRW42_10405</name>
</gene>
<dbReference type="OrthoDB" id="678057at2"/>
<proteinExistence type="predicted"/>
<evidence type="ECO:0000259" key="2">
    <source>
        <dbReference type="PROSITE" id="PS50943"/>
    </source>
</evidence>
<dbReference type="PROSITE" id="PS50943">
    <property type="entry name" value="HTH_CROC1"/>
    <property type="match status" value="1"/>
</dbReference>
<comment type="caution">
    <text evidence="3">The sequence shown here is derived from an EMBL/GenBank/DDBJ whole genome shotgun (WGS) entry which is preliminary data.</text>
</comment>
<sequence>MIKKDGSIIKKDFGFNLKKIRNSKGLSLRAMARNCDIDDSNISKIENGKFDVQLSTIFELAKGLDIHPKDLLDY</sequence>
<dbReference type="AlphaFoldDB" id="A0A366L113"/>
<dbReference type="PANTHER" id="PTHR46797">
    <property type="entry name" value="HTH-TYPE TRANSCRIPTIONAL REGULATOR"/>
    <property type="match status" value="1"/>
</dbReference>
<dbReference type="EMBL" id="QNQU01000008">
    <property type="protein sequence ID" value="RBQ07591.1"/>
    <property type="molecule type" value="Genomic_DNA"/>
</dbReference>
<evidence type="ECO:0000313" key="4">
    <source>
        <dbReference type="Proteomes" id="UP000252081"/>
    </source>
</evidence>
<accession>A0A366L113</accession>
<dbReference type="SUPFAM" id="SSF47413">
    <property type="entry name" value="lambda repressor-like DNA-binding domains"/>
    <property type="match status" value="1"/>
</dbReference>
<dbReference type="Proteomes" id="UP000252081">
    <property type="component" value="Unassembled WGS sequence"/>
</dbReference>
<protein>
    <submittedName>
        <fullName evidence="3">XRE family transcriptional regulator</fullName>
    </submittedName>
</protein>
<name>A0A366L113_9SPHI</name>